<evidence type="ECO:0000313" key="2">
    <source>
        <dbReference type="Proteomes" id="UP001501319"/>
    </source>
</evidence>
<comment type="caution">
    <text evidence="1">The sequence shown here is derived from an EMBL/GenBank/DDBJ whole genome shotgun (WGS) entry which is preliminary data.</text>
</comment>
<evidence type="ECO:0000313" key="1">
    <source>
        <dbReference type="EMBL" id="GAA1646830.1"/>
    </source>
</evidence>
<dbReference type="Proteomes" id="UP001501319">
    <property type="component" value="Unassembled WGS sequence"/>
</dbReference>
<name>A0ABN2FH75_9ACTN</name>
<accession>A0ABN2FH75</accession>
<dbReference type="EMBL" id="BAAANE010000007">
    <property type="protein sequence ID" value="GAA1646830.1"/>
    <property type="molecule type" value="Genomic_DNA"/>
</dbReference>
<proteinExistence type="predicted"/>
<protein>
    <submittedName>
        <fullName evidence="1">Uncharacterized protein</fullName>
    </submittedName>
</protein>
<sequence length="74" mass="7958">MRRNWRLGLRRSGRGWNAGDAAAGIAALRPYFEANENAPARIRAGVVRIGDGLVDAFVAEAGQVAEKIPGRANR</sequence>
<keyword evidence="2" id="KW-1185">Reference proteome</keyword>
<reference evidence="1 2" key="1">
    <citation type="journal article" date="2019" name="Int. J. Syst. Evol. Microbiol.">
        <title>The Global Catalogue of Microorganisms (GCM) 10K type strain sequencing project: providing services to taxonomists for standard genome sequencing and annotation.</title>
        <authorList>
            <consortium name="The Broad Institute Genomics Platform"/>
            <consortium name="The Broad Institute Genome Sequencing Center for Infectious Disease"/>
            <person name="Wu L."/>
            <person name="Ma J."/>
        </authorList>
    </citation>
    <scope>NUCLEOTIDE SEQUENCE [LARGE SCALE GENOMIC DNA]</scope>
    <source>
        <strain evidence="1 2">JCM 14306</strain>
    </source>
</reference>
<dbReference type="RefSeq" id="WP_344113564.1">
    <property type="nucleotide sequence ID" value="NZ_BAAANE010000007.1"/>
</dbReference>
<gene>
    <name evidence="1" type="ORF">GCM10009744_42510</name>
</gene>
<organism evidence="1 2">
    <name type="scientific">Kribbella alba</name>
    <dbReference type="NCBI Taxonomy" id="190197"/>
    <lineage>
        <taxon>Bacteria</taxon>
        <taxon>Bacillati</taxon>
        <taxon>Actinomycetota</taxon>
        <taxon>Actinomycetes</taxon>
        <taxon>Propionibacteriales</taxon>
        <taxon>Kribbellaceae</taxon>
        <taxon>Kribbella</taxon>
    </lineage>
</organism>